<dbReference type="PROSITE" id="PS51782">
    <property type="entry name" value="LYSM"/>
    <property type="match status" value="1"/>
</dbReference>
<dbReference type="RefSeq" id="WP_135978497.1">
    <property type="nucleotide sequence ID" value="NZ_BQKC01000002.1"/>
</dbReference>
<dbReference type="InterPro" id="IPR018392">
    <property type="entry name" value="LysM"/>
</dbReference>
<comment type="caution">
    <text evidence="3">The sequence shown here is derived from an EMBL/GenBank/DDBJ whole genome shotgun (WGS) entry which is preliminary data.</text>
</comment>
<keyword evidence="1" id="KW-0472">Membrane</keyword>
<proteinExistence type="predicted"/>
<name>A0AAV5B3N1_9ACTN</name>
<sequence length="121" mass="12595">MDRTETLTGGVAAPVPKTLSAAFAVALIVCLLLGLVAGSAVTARRLSRQLPVAEAQVSAAAGPDDREPRPARRRLVEVGDTLYGIAIEEGVPMGSLCDANPQITDPDIIFAGTYIQVPADR</sequence>
<organism evidence="3 4">
    <name type="scientific">Granulimonas faecalis</name>
    <dbReference type="NCBI Taxonomy" id="2894155"/>
    <lineage>
        <taxon>Bacteria</taxon>
        <taxon>Bacillati</taxon>
        <taxon>Actinomycetota</taxon>
        <taxon>Coriobacteriia</taxon>
        <taxon>Coriobacteriales</taxon>
        <taxon>Kribbibacteriaceae</taxon>
        <taxon>Granulimonas</taxon>
    </lineage>
</organism>
<dbReference type="Proteomes" id="UP001055025">
    <property type="component" value="Unassembled WGS sequence"/>
</dbReference>
<accession>A0AAV5B3N1</accession>
<reference evidence="3" key="1">
    <citation type="journal article" date="2022" name="Int. J. Syst. Evol. Microbiol.">
        <title>Granulimonas faecalis gen. nov., sp. nov., and Leptogranulimonas caecicola gen. nov., sp. nov., novel lactate-producing Atopobiaceae bacteria isolated from mouse intestines, and an emended description of the family Atopobiaceae.</title>
        <authorList>
            <person name="Morinaga K."/>
            <person name="Kusada H."/>
            <person name="Sakamoto S."/>
            <person name="Murakami T."/>
            <person name="Toyoda A."/>
            <person name="Mori H."/>
            <person name="Meng X.Y."/>
            <person name="Takashino M."/>
            <person name="Murotomi K."/>
            <person name="Tamaki H."/>
        </authorList>
    </citation>
    <scope>NUCLEOTIDE SEQUENCE</scope>
    <source>
        <strain evidence="3">OPF53</strain>
    </source>
</reference>
<evidence type="ECO:0000256" key="1">
    <source>
        <dbReference type="SAM" id="Phobius"/>
    </source>
</evidence>
<dbReference type="SMART" id="SM00257">
    <property type="entry name" value="LysM"/>
    <property type="match status" value="1"/>
</dbReference>
<feature type="transmembrane region" description="Helical" evidence="1">
    <location>
        <begin position="20"/>
        <end position="41"/>
    </location>
</feature>
<dbReference type="Gene3D" id="3.10.350.10">
    <property type="entry name" value="LysM domain"/>
    <property type="match status" value="1"/>
</dbReference>
<keyword evidence="4" id="KW-1185">Reference proteome</keyword>
<gene>
    <name evidence="3" type="ORF">ATOP_18210</name>
</gene>
<dbReference type="CDD" id="cd00118">
    <property type="entry name" value="LysM"/>
    <property type="match status" value="1"/>
</dbReference>
<dbReference type="AlphaFoldDB" id="A0AAV5B3N1"/>
<dbReference type="InterPro" id="IPR036779">
    <property type="entry name" value="LysM_dom_sf"/>
</dbReference>
<dbReference type="Pfam" id="PF01476">
    <property type="entry name" value="LysM"/>
    <property type="match status" value="1"/>
</dbReference>
<evidence type="ECO:0000259" key="2">
    <source>
        <dbReference type="PROSITE" id="PS51782"/>
    </source>
</evidence>
<feature type="domain" description="LysM" evidence="2">
    <location>
        <begin position="72"/>
        <end position="117"/>
    </location>
</feature>
<keyword evidence="1" id="KW-1133">Transmembrane helix</keyword>
<protein>
    <recommendedName>
        <fullName evidence="2">LysM domain-containing protein</fullName>
    </recommendedName>
</protein>
<dbReference type="SUPFAM" id="SSF54106">
    <property type="entry name" value="LysM domain"/>
    <property type="match status" value="1"/>
</dbReference>
<evidence type="ECO:0000313" key="4">
    <source>
        <dbReference type="Proteomes" id="UP001055025"/>
    </source>
</evidence>
<keyword evidence="1" id="KW-0812">Transmembrane</keyword>
<dbReference type="EMBL" id="BQKC01000002">
    <property type="protein sequence ID" value="GJM56166.1"/>
    <property type="molecule type" value="Genomic_DNA"/>
</dbReference>
<evidence type="ECO:0000313" key="3">
    <source>
        <dbReference type="EMBL" id="GJM56166.1"/>
    </source>
</evidence>